<dbReference type="InterPro" id="IPR023214">
    <property type="entry name" value="HAD_sf"/>
</dbReference>
<dbReference type="Proteomes" id="UP000281726">
    <property type="component" value="Unassembled WGS sequence"/>
</dbReference>
<sequence length="347" mass="37929">MSPTVKCLVWDLDDTLWGGVVLEGDAPTPFPAAVRTLHALDDRGILHVVASRGHHDTAVAHLDAVGLTHLFCAVEVGWGDKSAAVRRIAATLGIGVDTLAFVDNDPVERAEVARALPPVRCYDATQVGDLAGRAEFQPPFVTDESRQRRQMYQAEHRRAAAEKEWGQPDTDFLASLDLVLTVRRATEDDLARAHELTVRTHQLNSTGITYGMAELRALCHDPDYQVTVAELTDRFGRYGTIGLAVTRLTGTESVLELLLMSCRVVSRGVGAVLLDHLVRTAVAAGRRPVAELVPTPVNRIMLVTLRFGGFEIVRRDADRMLLAADPARLPPARPGHVRVDDRTGVLR</sequence>
<dbReference type="Gene3D" id="3.40.50.1000">
    <property type="entry name" value="HAD superfamily/HAD-like"/>
    <property type="match status" value="1"/>
</dbReference>
<dbReference type="NCBIfam" id="TIGR01686">
    <property type="entry name" value="FkbH"/>
    <property type="match status" value="1"/>
</dbReference>
<evidence type="ECO:0000313" key="2">
    <source>
        <dbReference type="EMBL" id="RKN45342.1"/>
    </source>
</evidence>
<dbReference type="OrthoDB" id="323926at2"/>
<dbReference type="InterPro" id="IPR000182">
    <property type="entry name" value="GNAT_dom"/>
</dbReference>
<gene>
    <name evidence="2" type="ORF">D7223_17135</name>
</gene>
<name>A0A3A9Z9Z7_9ACTN</name>
<dbReference type="InterPro" id="IPR036412">
    <property type="entry name" value="HAD-like_sf"/>
</dbReference>
<protein>
    <submittedName>
        <fullName evidence="2">HAD-IIIC family phosphatase</fullName>
    </submittedName>
</protein>
<keyword evidence="3" id="KW-1185">Reference proteome</keyword>
<dbReference type="NCBIfam" id="TIGR01681">
    <property type="entry name" value="HAD-SF-IIIC"/>
    <property type="match status" value="1"/>
</dbReference>
<dbReference type="PROSITE" id="PS51186">
    <property type="entry name" value="GNAT"/>
    <property type="match status" value="1"/>
</dbReference>
<reference evidence="2 3" key="1">
    <citation type="journal article" date="2004" name="Syst. Appl. Microbiol.">
        <title>Cryptoendolithic actinomycetes from antarctic sandstone rock samples: Micromonospora endolithica sp. nov. and two isolates related to Micromonospora coerulea Jensen 1932.</title>
        <authorList>
            <person name="Hirsch P."/>
            <person name="Mevs U."/>
            <person name="Kroppenstedt R.M."/>
            <person name="Schumann P."/>
            <person name="Stackebrandt E."/>
        </authorList>
    </citation>
    <scope>NUCLEOTIDE SEQUENCE [LARGE SCALE GENOMIC DNA]</scope>
    <source>
        <strain evidence="2 3">JCM 12677</strain>
    </source>
</reference>
<dbReference type="SUPFAM" id="SSF56784">
    <property type="entry name" value="HAD-like"/>
    <property type="match status" value="1"/>
</dbReference>
<evidence type="ECO:0000313" key="3">
    <source>
        <dbReference type="Proteomes" id="UP000281726"/>
    </source>
</evidence>
<proteinExistence type="predicted"/>
<dbReference type="RefSeq" id="WP_120729406.1">
    <property type="nucleotide sequence ID" value="NZ_RBAK01000006.1"/>
</dbReference>
<dbReference type="InterPro" id="IPR016181">
    <property type="entry name" value="Acyl_CoA_acyltransferase"/>
</dbReference>
<dbReference type="InterPro" id="IPR010037">
    <property type="entry name" value="FkbH_domain"/>
</dbReference>
<feature type="domain" description="N-acetyltransferase" evidence="1">
    <location>
        <begin position="180"/>
        <end position="325"/>
    </location>
</feature>
<evidence type="ECO:0000259" key="1">
    <source>
        <dbReference type="PROSITE" id="PS51186"/>
    </source>
</evidence>
<organism evidence="2 3">
    <name type="scientific">Micromonospora endolithica</name>
    <dbReference type="NCBI Taxonomy" id="230091"/>
    <lineage>
        <taxon>Bacteria</taxon>
        <taxon>Bacillati</taxon>
        <taxon>Actinomycetota</taxon>
        <taxon>Actinomycetes</taxon>
        <taxon>Micromonosporales</taxon>
        <taxon>Micromonosporaceae</taxon>
        <taxon>Micromonospora</taxon>
    </lineage>
</organism>
<dbReference type="InterPro" id="IPR010033">
    <property type="entry name" value="HAD_SF_ppase_IIIC"/>
</dbReference>
<dbReference type="GO" id="GO:0016747">
    <property type="term" value="F:acyltransferase activity, transferring groups other than amino-acyl groups"/>
    <property type="evidence" value="ECO:0007669"/>
    <property type="project" value="InterPro"/>
</dbReference>
<dbReference type="EMBL" id="RBAK01000006">
    <property type="protein sequence ID" value="RKN45342.1"/>
    <property type="molecule type" value="Genomic_DNA"/>
</dbReference>
<dbReference type="Gene3D" id="3.40.630.30">
    <property type="match status" value="1"/>
</dbReference>
<dbReference type="AlphaFoldDB" id="A0A3A9Z9Z7"/>
<accession>A0A3A9Z9Z7</accession>
<dbReference type="SUPFAM" id="SSF55729">
    <property type="entry name" value="Acyl-CoA N-acyltransferases (Nat)"/>
    <property type="match status" value="1"/>
</dbReference>
<comment type="caution">
    <text evidence="2">The sequence shown here is derived from an EMBL/GenBank/DDBJ whole genome shotgun (WGS) entry which is preliminary data.</text>
</comment>